<evidence type="ECO:0000256" key="1">
    <source>
        <dbReference type="SAM" id="MobiDB-lite"/>
    </source>
</evidence>
<dbReference type="KEGG" id="bpg:Bathy05g00670"/>
<dbReference type="AlphaFoldDB" id="K8EEJ2"/>
<evidence type="ECO:0000256" key="2">
    <source>
        <dbReference type="SAM" id="Phobius"/>
    </source>
</evidence>
<keyword evidence="4" id="KW-1185">Reference proteome</keyword>
<accession>K8EEJ2</accession>
<feature type="transmembrane region" description="Helical" evidence="2">
    <location>
        <begin position="261"/>
        <end position="282"/>
    </location>
</feature>
<feature type="region of interest" description="Disordered" evidence="1">
    <location>
        <begin position="1"/>
        <end position="45"/>
    </location>
</feature>
<name>K8EEJ2_9CHLO</name>
<protein>
    <submittedName>
        <fullName evidence="3">Uncharacterized protein</fullName>
    </submittedName>
</protein>
<evidence type="ECO:0000313" key="4">
    <source>
        <dbReference type="Proteomes" id="UP000198341"/>
    </source>
</evidence>
<reference evidence="3 4" key="1">
    <citation type="submission" date="2011-10" db="EMBL/GenBank/DDBJ databases">
        <authorList>
            <person name="Genoscope - CEA"/>
        </authorList>
    </citation>
    <scope>NUCLEOTIDE SEQUENCE [LARGE SCALE GENOMIC DNA]</scope>
    <source>
        <strain evidence="3 4">RCC 1105</strain>
    </source>
</reference>
<dbReference type="GeneID" id="19015571"/>
<evidence type="ECO:0000313" key="3">
    <source>
        <dbReference type="EMBL" id="CCO16517.1"/>
    </source>
</evidence>
<dbReference type="RefSeq" id="XP_007512959.1">
    <property type="nucleotide sequence ID" value="XM_007512897.1"/>
</dbReference>
<organism evidence="3 4">
    <name type="scientific">Bathycoccus prasinos</name>
    <dbReference type="NCBI Taxonomy" id="41875"/>
    <lineage>
        <taxon>Eukaryota</taxon>
        <taxon>Viridiplantae</taxon>
        <taxon>Chlorophyta</taxon>
        <taxon>Mamiellophyceae</taxon>
        <taxon>Mamiellales</taxon>
        <taxon>Bathycoccaceae</taxon>
        <taxon>Bathycoccus</taxon>
    </lineage>
</organism>
<gene>
    <name evidence="3" type="ORF">Bathy05g00670</name>
</gene>
<proteinExistence type="predicted"/>
<keyword evidence="2" id="KW-1133">Transmembrane helix</keyword>
<keyword evidence="2" id="KW-0812">Transmembrane</keyword>
<dbReference type="EMBL" id="FO082274">
    <property type="protein sequence ID" value="CCO16517.1"/>
    <property type="molecule type" value="Genomic_DNA"/>
</dbReference>
<feature type="compositionally biased region" description="Basic and acidic residues" evidence="1">
    <location>
        <begin position="213"/>
        <end position="226"/>
    </location>
</feature>
<keyword evidence="2" id="KW-0472">Membrane</keyword>
<dbReference type="Proteomes" id="UP000198341">
    <property type="component" value="Chromosome 5"/>
</dbReference>
<feature type="region of interest" description="Disordered" evidence="1">
    <location>
        <begin position="210"/>
        <end position="237"/>
    </location>
</feature>
<feature type="compositionally biased region" description="Acidic residues" evidence="1">
    <location>
        <begin position="31"/>
        <end position="41"/>
    </location>
</feature>
<sequence>MRRGVSWAEDLTETISTPPPDDDDGVKNDFVNDDVNDEDEDEKHHQIRDENFTFAMTVSQLETAVRDENDSVQRNVERLARRKECERLMENLFEFLKREILATRRSTSRRRRSSSSTSVRLLHAEVHNYASNVSAFQKCLKLWKKKEMHMVKQLEDGENGKLFATKTTPQKTAASPLKKLFVTRAEETDGLLREVEEKLEMLRVLSSGTTTESNHDLMKGDVENGEKNGGATINTKPPQRKFTFAARQNITARQKRTNQKVLVCVVGILFFALFVATFAWLWTNEAEPWIEKSIRENREHLTYEEIVYQPIDRSNNFDS</sequence>